<protein>
    <recommendedName>
        <fullName evidence="3">F-box domain-containing protein</fullName>
    </recommendedName>
</protein>
<gene>
    <name evidence="1" type="ORF">F5X68DRAFT_213208</name>
</gene>
<dbReference type="EMBL" id="JAGSXJ010000022">
    <property type="protein sequence ID" value="KAH6677801.1"/>
    <property type="molecule type" value="Genomic_DNA"/>
</dbReference>
<evidence type="ECO:0008006" key="3">
    <source>
        <dbReference type="Google" id="ProtNLM"/>
    </source>
</evidence>
<reference evidence="1" key="1">
    <citation type="journal article" date="2021" name="Nat. Commun.">
        <title>Genetic determinants of endophytism in the Arabidopsis root mycobiome.</title>
        <authorList>
            <person name="Mesny F."/>
            <person name="Miyauchi S."/>
            <person name="Thiergart T."/>
            <person name="Pickel B."/>
            <person name="Atanasova L."/>
            <person name="Karlsson M."/>
            <person name="Huettel B."/>
            <person name="Barry K.W."/>
            <person name="Haridas S."/>
            <person name="Chen C."/>
            <person name="Bauer D."/>
            <person name="Andreopoulos W."/>
            <person name="Pangilinan J."/>
            <person name="LaButti K."/>
            <person name="Riley R."/>
            <person name="Lipzen A."/>
            <person name="Clum A."/>
            <person name="Drula E."/>
            <person name="Henrissat B."/>
            <person name="Kohler A."/>
            <person name="Grigoriev I.V."/>
            <person name="Martin F.M."/>
            <person name="Hacquard S."/>
        </authorList>
    </citation>
    <scope>NUCLEOTIDE SEQUENCE</scope>
    <source>
        <strain evidence="1">MPI-SDFR-AT-0117</strain>
    </source>
</reference>
<dbReference type="Proteomes" id="UP000770015">
    <property type="component" value="Unassembled WGS sequence"/>
</dbReference>
<dbReference type="OrthoDB" id="4796880at2759"/>
<organism evidence="1 2">
    <name type="scientific">Plectosphaerella plurivora</name>
    <dbReference type="NCBI Taxonomy" id="936078"/>
    <lineage>
        <taxon>Eukaryota</taxon>
        <taxon>Fungi</taxon>
        <taxon>Dikarya</taxon>
        <taxon>Ascomycota</taxon>
        <taxon>Pezizomycotina</taxon>
        <taxon>Sordariomycetes</taxon>
        <taxon>Hypocreomycetidae</taxon>
        <taxon>Glomerellales</taxon>
        <taxon>Plectosphaerellaceae</taxon>
        <taxon>Plectosphaerella</taxon>
    </lineage>
</organism>
<sequence length="550" mass="62163">MAARLPPEIIDAIIFHARHPHDLPEQSIARLAAVSPPWRAAVERRTFRESQLLSTDLPAFAAVFTHTARRGYLRVIRYRILLPEYPIRRRERYEVQADRDANNAALTEAMRALFAILAEWERGHDDDMSPLHISLDAVYSLTDRCPPGVPHVPTAREFCSIPSQRGMRFQYSYLHLDDDVELPRVRRVTSFCFERPSGRRRQLAPHAFVQIAAALSGLTSLRGSFEDSETAYPALRSMCRRSLADALDAWAVPVGLKHLDFRLTGALLLNHAWQPAQLPMTDGGGDAISDALRKATLQMPELTSLRLEGVLDASLLWPSQHNAVSLADPSLTPPFWQNLTVLQVDFSMTSSSGAWYFRARTAIDQPLPEQASETAMPPGYKSAEPRETTAIYRYITRPKPSGRRPIRLFRLVPDEPVLLPLIAAFALACAQTPTLNTAALSTMLDVELRVGDDSAPVTSNWGIYFAARGHSSPWRERLGGLEDLTEDLRVARLTFNTRQWQPNPEVLDLLRMMPRGVPLREKHIDLWERCEKGAEMTRWPETIAWWRPPL</sequence>
<dbReference type="AlphaFoldDB" id="A0A9P8V697"/>
<accession>A0A9P8V697</accession>
<keyword evidence="2" id="KW-1185">Reference proteome</keyword>
<evidence type="ECO:0000313" key="2">
    <source>
        <dbReference type="Proteomes" id="UP000770015"/>
    </source>
</evidence>
<name>A0A9P8V697_9PEZI</name>
<proteinExistence type="predicted"/>
<comment type="caution">
    <text evidence="1">The sequence shown here is derived from an EMBL/GenBank/DDBJ whole genome shotgun (WGS) entry which is preliminary data.</text>
</comment>
<evidence type="ECO:0000313" key="1">
    <source>
        <dbReference type="EMBL" id="KAH6677801.1"/>
    </source>
</evidence>